<dbReference type="GO" id="GO:0003712">
    <property type="term" value="F:transcription coregulator activity"/>
    <property type="evidence" value="ECO:0007669"/>
    <property type="project" value="TreeGrafter"/>
</dbReference>
<dbReference type="RefSeq" id="XP_026192223.1">
    <property type="nucleotide sequence ID" value="XM_026336438.1"/>
</dbReference>
<dbReference type="PANTHER" id="PTHR10615:SF161">
    <property type="entry name" value="HISTONE ACETYLTRANSFERASE KAT7"/>
    <property type="match status" value="1"/>
</dbReference>
<dbReference type="InterPro" id="IPR040706">
    <property type="entry name" value="Zf-MYST"/>
</dbReference>
<feature type="compositionally biased region" description="Acidic residues" evidence="13">
    <location>
        <begin position="281"/>
        <end position="297"/>
    </location>
</feature>
<keyword evidence="5" id="KW-0479">Metal-binding</keyword>
<keyword evidence="9" id="KW-0007">Acetylation</keyword>
<keyword evidence="10 12" id="KW-0539">Nucleus</keyword>
<dbReference type="InterPro" id="IPR002717">
    <property type="entry name" value="HAT_MYST-type"/>
</dbReference>
<dbReference type="FunFam" id="3.30.60.60:FF:000001">
    <property type="entry name" value="Histone acetyltransferase"/>
    <property type="match status" value="1"/>
</dbReference>
<dbReference type="Pfam" id="PF01853">
    <property type="entry name" value="MOZ_SAS"/>
    <property type="match status" value="1"/>
</dbReference>
<evidence type="ECO:0000313" key="16">
    <source>
        <dbReference type="RefSeq" id="XP_026192223.1"/>
    </source>
</evidence>
<comment type="similarity">
    <text evidence="2 12">Belongs to the MYST (SAS/MOZ) family.</text>
</comment>
<evidence type="ECO:0000313" key="15">
    <source>
        <dbReference type="Proteomes" id="UP000515125"/>
    </source>
</evidence>
<gene>
    <name evidence="16" type="primary">LOC34621912</name>
</gene>
<dbReference type="Gene3D" id="3.40.630.30">
    <property type="match status" value="2"/>
</dbReference>
<dbReference type="Gene3D" id="1.10.10.10">
    <property type="entry name" value="Winged helix-like DNA-binding domain superfamily/Winged helix DNA-binding domain"/>
    <property type="match status" value="1"/>
</dbReference>
<evidence type="ECO:0000256" key="3">
    <source>
        <dbReference type="ARBA" id="ARBA00013184"/>
    </source>
</evidence>
<feature type="domain" description="MYST-type HAT" evidence="14">
    <location>
        <begin position="313"/>
        <end position="587"/>
    </location>
</feature>
<dbReference type="SUPFAM" id="SSF55729">
    <property type="entry name" value="Acyl-CoA N-acyltransferases (Nat)"/>
    <property type="match status" value="1"/>
</dbReference>
<protein>
    <recommendedName>
        <fullName evidence="3 12">Histone acetyltransferase</fullName>
        <ecNumber evidence="3 12">2.3.1.48</ecNumber>
    </recommendedName>
</protein>
<dbReference type="InterPro" id="IPR050603">
    <property type="entry name" value="MYST_HAT"/>
</dbReference>
<keyword evidence="7" id="KW-0862">Zinc</keyword>
<name>A0A6P6RWE5_9EIME</name>
<feature type="active site" description="Proton donor/acceptor" evidence="11">
    <location>
        <position position="492"/>
    </location>
</feature>
<feature type="compositionally biased region" description="Low complexity" evidence="13">
    <location>
        <begin position="34"/>
        <end position="68"/>
    </location>
</feature>
<evidence type="ECO:0000256" key="13">
    <source>
        <dbReference type="SAM" id="MobiDB-lite"/>
    </source>
</evidence>
<keyword evidence="8" id="KW-0156">Chromatin regulator</keyword>
<reference evidence="16" key="1">
    <citation type="submission" date="2025-08" db="UniProtKB">
        <authorList>
            <consortium name="RefSeq"/>
        </authorList>
    </citation>
    <scope>IDENTIFICATION</scope>
</reference>
<evidence type="ECO:0000256" key="12">
    <source>
        <dbReference type="RuleBase" id="RU361211"/>
    </source>
</evidence>
<dbReference type="GO" id="GO:0003682">
    <property type="term" value="F:chromatin binding"/>
    <property type="evidence" value="ECO:0007669"/>
    <property type="project" value="TreeGrafter"/>
</dbReference>
<keyword evidence="6" id="KW-0863">Zinc-finger</keyword>
<dbReference type="EC" id="2.3.1.48" evidence="3 12"/>
<dbReference type="GO" id="GO:0006357">
    <property type="term" value="P:regulation of transcription by RNA polymerase II"/>
    <property type="evidence" value="ECO:0007669"/>
    <property type="project" value="TreeGrafter"/>
</dbReference>
<dbReference type="InterPro" id="IPR016181">
    <property type="entry name" value="Acyl_CoA_acyltransferase"/>
</dbReference>
<dbReference type="GO" id="GO:0004402">
    <property type="term" value="F:histone acetyltransferase activity"/>
    <property type="evidence" value="ECO:0007669"/>
    <property type="project" value="InterPro"/>
</dbReference>
<feature type="region of interest" description="Disordered" evidence="13">
    <location>
        <begin position="1"/>
        <end position="70"/>
    </location>
</feature>
<keyword evidence="15" id="KW-1185">Reference proteome</keyword>
<dbReference type="GO" id="GO:0008270">
    <property type="term" value="F:zinc ion binding"/>
    <property type="evidence" value="ECO:0007669"/>
    <property type="project" value="UniProtKB-KW"/>
</dbReference>
<evidence type="ECO:0000256" key="10">
    <source>
        <dbReference type="ARBA" id="ARBA00023242"/>
    </source>
</evidence>
<dbReference type="PANTHER" id="PTHR10615">
    <property type="entry name" value="HISTONE ACETYLTRANSFERASE"/>
    <property type="match status" value="1"/>
</dbReference>
<dbReference type="PROSITE" id="PS51257">
    <property type="entry name" value="PROKAR_LIPOPROTEIN"/>
    <property type="match status" value="1"/>
</dbReference>
<sequence>MKRTAASSSSSSLASCSDSQAPPQKVQCLDSSKNISGNDSLSSGDNISNNDNNSVISSSNISNSGNVGRQASAVDASCPGSFAAASAAPTAAARGTNSSSKGKGVAPKGGKQLNPARFTDSYALQFPNALSAKAIVWARDPVSLHWRPCKIIHARPNAERRAAAAAAGIPSSFGAAARKRGPFGLRGAAAAAAAAAAVHTSEQQQQQQQLLIDGNVTGEPTATNSNSSNGSSWLEGSGFFEAATTLGPSDYDYYVHFLGLDRRLDCWRSWSELRETREELPSDEPMTEEEEPDEDDEHAGLDEEYLREHEEATKLKTVERISIGSHLVDCWYFSPYPAEVQDVPVLFICEFCLSFFVHESELQRHALLCECKHPPGNEIYRDDRVSMFEVDGTHCRVYCENLCFLSKLFLDHKTLRSAAAPLRLSCAAGIAARAAIRALVLLPADRGFLTSYFFPAAASMLLMQHQRKGYGKFLISFSYSLSKRERRAGGPERPLSDLGRATYFAYWTEQLLALLQPPRNRVSLQELSEATSIEFQDVVACLEKQGVLQIKGDCCFLLLPPAKTKALREAIGRPSREVVQDALHWVPYDYYLAPLEVAPQQ</sequence>
<evidence type="ECO:0000256" key="5">
    <source>
        <dbReference type="ARBA" id="ARBA00022723"/>
    </source>
</evidence>
<dbReference type="SUPFAM" id="SSF54160">
    <property type="entry name" value="Chromo domain-like"/>
    <property type="match status" value="1"/>
</dbReference>
<keyword evidence="4" id="KW-0808">Transferase</keyword>
<evidence type="ECO:0000256" key="2">
    <source>
        <dbReference type="ARBA" id="ARBA00010107"/>
    </source>
</evidence>
<evidence type="ECO:0000259" key="14">
    <source>
        <dbReference type="PROSITE" id="PS51726"/>
    </source>
</evidence>
<dbReference type="GO" id="GO:0000785">
    <property type="term" value="C:chromatin"/>
    <property type="evidence" value="ECO:0007669"/>
    <property type="project" value="TreeGrafter"/>
</dbReference>
<feature type="region of interest" description="Disordered" evidence="13">
    <location>
        <begin position="89"/>
        <end position="112"/>
    </location>
</feature>
<dbReference type="GeneID" id="34621912"/>
<accession>A0A6P6RWE5</accession>
<evidence type="ECO:0000256" key="4">
    <source>
        <dbReference type="ARBA" id="ARBA00022679"/>
    </source>
</evidence>
<evidence type="ECO:0000256" key="1">
    <source>
        <dbReference type="ARBA" id="ARBA00004123"/>
    </source>
</evidence>
<dbReference type="Proteomes" id="UP000515125">
    <property type="component" value="Unplaced"/>
</dbReference>
<evidence type="ECO:0000256" key="9">
    <source>
        <dbReference type="ARBA" id="ARBA00022990"/>
    </source>
</evidence>
<evidence type="ECO:0000256" key="8">
    <source>
        <dbReference type="ARBA" id="ARBA00022853"/>
    </source>
</evidence>
<dbReference type="Gene3D" id="2.30.30.140">
    <property type="match status" value="1"/>
</dbReference>
<dbReference type="Pfam" id="PF17772">
    <property type="entry name" value="zf-MYST"/>
    <property type="match status" value="1"/>
</dbReference>
<dbReference type="InterPro" id="IPR025995">
    <property type="entry name" value="Tudor-knot"/>
</dbReference>
<evidence type="ECO:0000256" key="7">
    <source>
        <dbReference type="ARBA" id="ARBA00022833"/>
    </source>
</evidence>
<dbReference type="AlphaFoldDB" id="A0A6P6RWE5"/>
<evidence type="ECO:0000256" key="6">
    <source>
        <dbReference type="ARBA" id="ARBA00022771"/>
    </source>
</evidence>
<feature type="compositionally biased region" description="Low complexity" evidence="13">
    <location>
        <begin position="1"/>
        <end position="21"/>
    </location>
</feature>
<dbReference type="PROSITE" id="PS51726">
    <property type="entry name" value="MYST_HAT"/>
    <property type="match status" value="1"/>
</dbReference>
<dbReference type="Pfam" id="PF11717">
    <property type="entry name" value="Tudor-knot"/>
    <property type="match status" value="1"/>
</dbReference>
<comment type="subcellular location">
    <subcellularLocation>
        <location evidence="1 12">Nucleus</location>
    </subcellularLocation>
</comment>
<dbReference type="GO" id="GO:0005634">
    <property type="term" value="C:nucleus"/>
    <property type="evidence" value="ECO:0007669"/>
    <property type="project" value="UniProtKB-SubCell"/>
</dbReference>
<evidence type="ECO:0000256" key="11">
    <source>
        <dbReference type="PIRSR" id="PIRSR602717-51"/>
    </source>
</evidence>
<dbReference type="InterPro" id="IPR016197">
    <property type="entry name" value="Chromo-like_dom_sf"/>
</dbReference>
<proteinExistence type="inferred from homology"/>
<feature type="region of interest" description="Disordered" evidence="13">
    <location>
        <begin position="277"/>
        <end position="299"/>
    </location>
</feature>
<comment type="catalytic activity">
    <reaction evidence="12">
        <text>L-lysyl-[protein] + acetyl-CoA = N(6)-acetyl-L-lysyl-[protein] + CoA + H(+)</text>
        <dbReference type="Rhea" id="RHEA:45948"/>
        <dbReference type="Rhea" id="RHEA-COMP:9752"/>
        <dbReference type="Rhea" id="RHEA-COMP:10731"/>
        <dbReference type="ChEBI" id="CHEBI:15378"/>
        <dbReference type="ChEBI" id="CHEBI:29969"/>
        <dbReference type="ChEBI" id="CHEBI:57287"/>
        <dbReference type="ChEBI" id="CHEBI:57288"/>
        <dbReference type="ChEBI" id="CHEBI:61930"/>
        <dbReference type="EC" id="2.3.1.48"/>
    </reaction>
</comment>
<dbReference type="Gene3D" id="3.30.60.60">
    <property type="entry name" value="N-acetyl transferase-like"/>
    <property type="match status" value="1"/>
</dbReference>
<organism evidence="15 16">
    <name type="scientific">Cyclospora cayetanensis</name>
    <dbReference type="NCBI Taxonomy" id="88456"/>
    <lineage>
        <taxon>Eukaryota</taxon>
        <taxon>Sar</taxon>
        <taxon>Alveolata</taxon>
        <taxon>Apicomplexa</taxon>
        <taxon>Conoidasida</taxon>
        <taxon>Coccidia</taxon>
        <taxon>Eucoccidiorida</taxon>
        <taxon>Eimeriorina</taxon>
        <taxon>Eimeriidae</taxon>
        <taxon>Cyclospora</taxon>
    </lineage>
</organism>
<dbReference type="InterPro" id="IPR036388">
    <property type="entry name" value="WH-like_DNA-bd_sf"/>
</dbReference>
<dbReference type="OrthoDB" id="787137at2759"/>